<dbReference type="SUPFAM" id="SSF51735">
    <property type="entry name" value="NAD(P)-binding Rossmann-fold domains"/>
    <property type="match status" value="1"/>
</dbReference>
<name>A0ABT0RTQ0_9SPHN</name>
<comment type="similarity">
    <text evidence="1">Belongs to the short-chain dehydrogenases/reductases (SDR) family.</text>
</comment>
<dbReference type="InterPro" id="IPR020904">
    <property type="entry name" value="Sc_DH/Rdtase_CS"/>
</dbReference>
<dbReference type="NCBIfam" id="NF006776">
    <property type="entry name" value="PRK09291.1"/>
    <property type="match status" value="1"/>
</dbReference>
<evidence type="ECO:0000256" key="1">
    <source>
        <dbReference type="ARBA" id="ARBA00006484"/>
    </source>
</evidence>
<dbReference type="InterPro" id="IPR002347">
    <property type="entry name" value="SDR_fam"/>
</dbReference>
<dbReference type="PANTHER" id="PTHR42901">
    <property type="entry name" value="ALCOHOL DEHYDROGENASE"/>
    <property type="match status" value="1"/>
</dbReference>
<evidence type="ECO:0000256" key="2">
    <source>
        <dbReference type="ARBA" id="ARBA00023002"/>
    </source>
</evidence>
<evidence type="ECO:0000313" key="3">
    <source>
        <dbReference type="EMBL" id="MCL6698383.1"/>
    </source>
</evidence>
<evidence type="ECO:0000313" key="4">
    <source>
        <dbReference type="Proteomes" id="UP001203410"/>
    </source>
</evidence>
<dbReference type="EMBL" id="JAMGBA010000001">
    <property type="protein sequence ID" value="MCL6698383.1"/>
    <property type="molecule type" value="Genomic_DNA"/>
</dbReference>
<protein>
    <submittedName>
        <fullName evidence="3">SDR family oxidoreductase</fullName>
    </submittedName>
</protein>
<proteinExistence type="inferred from homology"/>
<dbReference type="InterPro" id="IPR036291">
    <property type="entry name" value="NAD(P)-bd_dom_sf"/>
</dbReference>
<dbReference type="PRINTS" id="PR00081">
    <property type="entry name" value="GDHRDH"/>
</dbReference>
<dbReference type="PROSITE" id="PS00061">
    <property type="entry name" value="ADH_SHORT"/>
    <property type="match status" value="1"/>
</dbReference>
<gene>
    <name evidence="3" type="ORF">LZ496_06255</name>
</gene>
<organism evidence="3 4">
    <name type="scientific">Sphingomonas caseinilyticus</name>
    <dbReference type="NCBI Taxonomy" id="2908205"/>
    <lineage>
        <taxon>Bacteria</taxon>
        <taxon>Pseudomonadati</taxon>
        <taxon>Pseudomonadota</taxon>
        <taxon>Alphaproteobacteria</taxon>
        <taxon>Sphingomonadales</taxon>
        <taxon>Sphingomonadaceae</taxon>
        <taxon>Sphingomonas</taxon>
    </lineage>
</organism>
<dbReference type="Gene3D" id="3.40.50.720">
    <property type="entry name" value="NAD(P)-binding Rossmann-like Domain"/>
    <property type="match status" value="1"/>
</dbReference>
<dbReference type="Pfam" id="PF00106">
    <property type="entry name" value="adh_short"/>
    <property type="match status" value="1"/>
</dbReference>
<keyword evidence="2" id="KW-0560">Oxidoreductase</keyword>
<dbReference type="Proteomes" id="UP001203410">
    <property type="component" value="Unassembled WGS sequence"/>
</dbReference>
<sequence length="291" mass="32508">MAKTILITGAGSGFGKAAAIGMARNGHNIIATVQVSPQVTPLREEAEALGLSDRIRVERLDLTDHYDISQAQGWDFDVLWNNAGQGEAGPVWEIPVELVRRNYEVNVFLPLELTQGVVQRWIREGTAKGKKVVFTSSMGGLFTPANWGTYVSTKHALEAIAEALQQELAAYGIKVQTINPGAYYTGYNETMADNPFRWLDDAKNFTKRAELRKGFDDFFATPEGKMDPTEMIDRMIEIVPADTGKFRNVVPKVIEEMLKEHQRLAWDVRIEGDDEKVEVELKPDNQPVLTV</sequence>
<keyword evidence="4" id="KW-1185">Reference proteome</keyword>
<dbReference type="RefSeq" id="WP_249903724.1">
    <property type="nucleotide sequence ID" value="NZ_JAMGBA010000001.1"/>
</dbReference>
<reference evidence="3 4" key="1">
    <citation type="submission" date="2022-05" db="EMBL/GenBank/DDBJ databases">
        <authorList>
            <person name="Jo J.-H."/>
            <person name="Im W.-T."/>
        </authorList>
    </citation>
    <scope>NUCLEOTIDE SEQUENCE [LARGE SCALE GENOMIC DNA]</scope>
    <source>
        <strain evidence="3 4">NSE70-1</strain>
    </source>
</reference>
<dbReference type="PANTHER" id="PTHR42901:SF1">
    <property type="entry name" value="ALCOHOL DEHYDROGENASE"/>
    <property type="match status" value="1"/>
</dbReference>
<dbReference type="CDD" id="cd05374">
    <property type="entry name" value="17beta-HSD-like_SDR_c"/>
    <property type="match status" value="1"/>
</dbReference>
<comment type="caution">
    <text evidence="3">The sequence shown here is derived from an EMBL/GenBank/DDBJ whole genome shotgun (WGS) entry which is preliminary data.</text>
</comment>
<accession>A0ABT0RTQ0</accession>